<dbReference type="SUPFAM" id="SSF52200">
    <property type="entry name" value="Toll/Interleukin receptor TIR domain"/>
    <property type="match status" value="1"/>
</dbReference>
<reference evidence="3 4" key="1">
    <citation type="submission" date="2020-09" db="EMBL/GenBank/DDBJ databases">
        <title>De no assembly of potato wild relative species, Solanum commersonii.</title>
        <authorList>
            <person name="Cho K."/>
        </authorList>
    </citation>
    <scope>NUCLEOTIDE SEQUENCE [LARGE SCALE GENOMIC DNA]</scope>
    <source>
        <strain evidence="3">LZ3.2</strain>
        <tissue evidence="3">Leaf</tissue>
    </source>
</reference>
<dbReference type="SMART" id="SM00255">
    <property type="entry name" value="TIR"/>
    <property type="match status" value="1"/>
</dbReference>
<dbReference type="GO" id="GO:0006952">
    <property type="term" value="P:defense response"/>
    <property type="evidence" value="ECO:0007669"/>
    <property type="project" value="InterPro"/>
</dbReference>
<dbReference type="FunFam" id="3.40.50.10140:FF:000007">
    <property type="entry name" value="Disease resistance protein (TIR-NBS-LRR class)"/>
    <property type="match status" value="1"/>
</dbReference>
<keyword evidence="4" id="KW-1185">Reference proteome</keyword>
<evidence type="ECO:0000259" key="2">
    <source>
        <dbReference type="PROSITE" id="PS50104"/>
    </source>
</evidence>
<name>A0A9J6ANT6_SOLCO</name>
<dbReference type="PANTHER" id="PTHR11017">
    <property type="entry name" value="LEUCINE-RICH REPEAT-CONTAINING PROTEIN"/>
    <property type="match status" value="1"/>
</dbReference>
<dbReference type="PROSITE" id="PS50104">
    <property type="entry name" value="TIR"/>
    <property type="match status" value="1"/>
</dbReference>
<dbReference type="AlphaFoldDB" id="A0A9J6ANT6"/>
<dbReference type="InterPro" id="IPR044974">
    <property type="entry name" value="Disease_R_plants"/>
</dbReference>
<dbReference type="Pfam" id="PF01582">
    <property type="entry name" value="TIR"/>
    <property type="match status" value="1"/>
</dbReference>
<dbReference type="SUPFAM" id="SSF52540">
    <property type="entry name" value="P-loop containing nucleoside triphosphate hydrolases"/>
    <property type="match status" value="1"/>
</dbReference>
<gene>
    <name evidence="3" type="ORF">H5410_011020</name>
</gene>
<dbReference type="InterPro" id="IPR035897">
    <property type="entry name" value="Toll_tir_struct_dom_sf"/>
</dbReference>
<protein>
    <recommendedName>
        <fullName evidence="2">TIR domain-containing protein</fullName>
    </recommendedName>
</protein>
<keyword evidence="1" id="KW-0520">NAD</keyword>
<dbReference type="Gene3D" id="3.40.50.300">
    <property type="entry name" value="P-loop containing nucleotide triphosphate hydrolases"/>
    <property type="match status" value="1"/>
</dbReference>
<dbReference type="EMBL" id="JACXVP010000002">
    <property type="protein sequence ID" value="KAG5625802.1"/>
    <property type="molecule type" value="Genomic_DNA"/>
</dbReference>
<feature type="domain" description="TIR" evidence="2">
    <location>
        <begin position="16"/>
        <end position="187"/>
    </location>
</feature>
<evidence type="ECO:0000313" key="3">
    <source>
        <dbReference type="EMBL" id="KAG5625802.1"/>
    </source>
</evidence>
<dbReference type="Gene3D" id="3.40.50.10140">
    <property type="entry name" value="Toll/interleukin-1 receptor homology (TIR) domain"/>
    <property type="match status" value="1"/>
</dbReference>
<dbReference type="GO" id="GO:0005524">
    <property type="term" value="F:ATP binding"/>
    <property type="evidence" value="ECO:0007669"/>
    <property type="project" value="UniProtKB-KW"/>
</dbReference>
<comment type="caution">
    <text evidence="3">The sequence shown here is derived from an EMBL/GenBank/DDBJ whole genome shotgun (WGS) entry which is preliminary data.</text>
</comment>
<dbReference type="PANTHER" id="PTHR11017:SF563">
    <property type="entry name" value="TMV RESISTANCE PROTEIN N-LIKE"/>
    <property type="match status" value="1"/>
</dbReference>
<sequence>MAYKQVQESSKFRSSSIYDVFLSFRGEDTRKTFTNQLYEALVDMGLRSFMDDNEIERGENIKSELDKAIHQSKGSIIVLSKNYASSSWCLDELVMILENKKNRGHVILPAFYYVDSSDVKEHSGSFSIAFARHEKKLLENSEDGQAWAKWIEGWRKALKEVSSLGGMTLQGKTQFIEKIIKVIEEKINHSVVGIAPYLIGIDYLAKDLNPWLKNRTDTVSVAGVCGMGGIRKTTIAKYVFNINYTNFEGSSFLENTRQYS</sequence>
<organism evidence="3 4">
    <name type="scientific">Solanum commersonii</name>
    <name type="common">Commerson's wild potato</name>
    <name type="synonym">Commerson's nightshade</name>
    <dbReference type="NCBI Taxonomy" id="4109"/>
    <lineage>
        <taxon>Eukaryota</taxon>
        <taxon>Viridiplantae</taxon>
        <taxon>Streptophyta</taxon>
        <taxon>Embryophyta</taxon>
        <taxon>Tracheophyta</taxon>
        <taxon>Spermatophyta</taxon>
        <taxon>Magnoliopsida</taxon>
        <taxon>eudicotyledons</taxon>
        <taxon>Gunneridae</taxon>
        <taxon>Pentapetalae</taxon>
        <taxon>asterids</taxon>
        <taxon>lamiids</taxon>
        <taxon>Solanales</taxon>
        <taxon>Solanaceae</taxon>
        <taxon>Solanoideae</taxon>
        <taxon>Solaneae</taxon>
        <taxon>Solanum</taxon>
    </lineage>
</organism>
<dbReference type="OrthoDB" id="6160824at2759"/>
<dbReference type="Proteomes" id="UP000824120">
    <property type="component" value="Chromosome 2"/>
</dbReference>
<accession>A0A9J6ANT6</accession>
<dbReference type="InterPro" id="IPR027417">
    <property type="entry name" value="P-loop_NTPase"/>
</dbReference>
<dbReference type="InterPro" id="IPR000157">
    <property type="entry name" value="TIR_dom"/>
</dbReference>
<evidence type="ECO:0000313" key="4">
    <source>
        <dbReference type="Proteomes" id="UP000824120"/>
    </source>
</evidence>
<evidence type="ECO:0000256" key="1">
    <source>
        <dbReference type="ARBA" id="ARBA00023027"/>
    </source>
</evidence>
<proteinExistence type="predicted"/>
<dbReference type="GO" id="GO:0007165">
    <property type="term" value="P:signal transduction"/>
    <property type="evidence" value="ECO:0007669"/>
    <property type="project" value="InterPro"/>
</dbReference>